<feature type="compositionally biased region" description="Polar residues" evidence="1">
    <location>
        <begin position="195"/>
        <end position="217"/>
    </location>
</feature>
<accession>A0A2P4PKF9</accession>
<dbReference type="EMBL" id="AUPC02000205">
    <property type="protein sequence ID" value="POG65840.1"/>
    <property type="molecule type" value="Genomic_DNA"/>
</dbReference>
<evidence type="ECO:0000313" key="2">
    <source>
        <dbReference type="EMBL" id="POG65840.1"/>
    </source>
</evidence>
<sequence length="502" mass="58623">MEDSRKYPIAEHKFPYGSGDEYNFLILTYHHFIKYCESLASSFFSGHDTEVQRNILRANFGLSDEDINSWKERALRYNMSTESFTFFLHIAISSAVDGFQARRKELETFVDHVTKYKETSSKKSKKIDKKKKKSNKSKHRSIINSDVDSDELDDFLDKANEEFAHFNYSSDDRDSNINRPIATASGSKMDVDHPINTNESSNTVLQSVPNKPQSQPIQIPEKSITDSTKSSNKNKKLNKHLIEKVITGHKPADDDTSIVRDILVYDVPVSWTAEYILQQLMLWGKPIDIQMKQQRKYQTVRLKIELSTFRLAQFEVNENPVWTTDLWGIPVRWFPARWTLKERKQREKFQATIRKIPDSMTYAALWVDLLPHTFLSSVRGLKSFKIIQTARGERKLIGYFEKWVDMRNALDNQFVWDLQYLSWNRYEPPMQQTRSHGSNANKNQGTSRSQLTNKHQRNSKNLKKKPDETKSEKPKKQKKDKSRKSSRSKVLAEVIDVLRKLI</sequence>
<feature type="region of interest" description="Disordered" evidence="1">
    <location>
        <begin position="167"/>
        <end position="234"/>
    </location>
</feature>
<dbReference type="VEuPathDB" id="FungiDB:RhiirFUN_025985"/>
<feature type="compositionally biased region" description="Basic residues" evidence="1">
    <location>
        <begin position="475"/>
        <end position="487"/>
    </location>
</feature>
<feature type="compositionally biased region" description="Basic residues" evidence="1">
    <location>
        <begin position="454"/>
        <end position="463"/>
    </location>
</feature>
<protein>
    <submittedName>
        <fullName evidence="2">Uncharacterized protein</fullName>
    </submittedName>
</protein>
<feature type="region of interest" description="Disordered" evidence="1">
    <location>
        <begin position="430"/>
        <end position="489"/>
    </location>
</feature>
<feature type="compositionally biased region" description="Basic and acidic residues" evidence="1">
    <location>
        <begin position="167"/>
        <end position="176"/>
    </location>
</feature>
<dbReference type="Proteomes" id="UP000018888">
    <property type="component" value="Unassembled WGS sequence"/>
</dbReference>
<feature type="compositionally biased region" description="Basic residues" evidence="1">
    <location>
        <begin position="122"/>
        <end position="141"/>
    </location>
</feature>
<comment type="caution">
    <text evidence="2">The sequence shown here is derived from an EMBL/GenBank/DDBJ whole genome shotgun (WGS) entry which is preliminary data.</text>
</comment>
<organism evidence="2 3">
    <name type="scientific">Rhizophagus irregularis (strain DAOM 181602 / DAOM 197198 / MUCL 43194)</name>
    <name type="common">Arbuscular mycorrhizal fungus</name>
    <name type="synonym">Glomus intraradices</name>
    <dbReference type="NCBI Taxonomy" id="747089"/>
    <lineage>
        <taxon>Eukaryota</taxon>
        <taxon>Fungi</taxon>
        <taxon>Fungi incertae sedis</taxon>
        <taxon>Mucoromycota</taxon>
        <taxon>Glomeromycotina</taxon>
        <taxon>Glomeromycetes</taxon>
        <taxon>Glomerales</taxon>
        <taxon>Glomeraceae</taxon>
        <taxon>Rhizophagus</taxon>
    </lineage>
</organism>
<name>A0A2P4PKF9_RHIID</name>
<evidence type="ECO:0000313" key="3">
    <source>
        <dbReference type="Proteomes" id="UP000018888"/>
    </source>
</evidence>
<reference evidence="2 3" key="1">
    <citation type="journal article" date="2013" name="Proc. Natl. Acad. Sci. U.S.A.">
        <title>Genome of an arbuscular mycorrhizal fungus provides insight into the oldest plant symbiosis.</title>
        <authorList>
            <person name="Tisserant E."/>
            <person name="Malbreil M."/>
            <person name="Kuo A."/>
            <person name="Kohler A."/>
            <person name="Symeonidi A."/>
            <person name="Balestrini R."/>
            <person name="Charron P."/>
            <person name="Duensing N."/>
            <person name="Frei Dit Frey N."/>
            <person name="Gianinazzi-Pearson V."/>
            <person name="Gilbert L.B."/>
            <person name="Handa Y."/>
            <person name="Herr J.R."/>
            <person name="Hijri M."/>
            <person name="Koul R."/>
            <person name="Kawaguchi M."/>
            <person name="Krajinski F."/>
            <person name="Lammers P.J."/>
            <person name="Masclaux F.G."/>
            <person name="Murat C."/>
            <person name="Morin E."/>
            <person name="Ndikumana S."/>
            <person name="Pagni M."/>
            <person name="Petitpierre D."/>
            <person name="Requena N."/>
            <person name="Rosikiewicz P."/>
            <person name="Riley R."/>
            <person name="Saito K."/>
            <person name="San Clemente H."/>
            <person name="Shapiro H."/>
            <person name="van Tuinen D."/>
            <person name="Becard G."/>
            <person name="Bonfante P."/>
            <person name="Paszkowski U."/>
            <person name="Shachar-Hill Y.Y."/>
            <person name="Tuskan G.A."/>
            <person name="Young P.W."/>
            <person name="Sanders I.R."/>
            <person name="Henrissat B."/>
            <person name="Rensing S.A."/>
            <person name="Grigoriev I.V."/>
            <person name="Corradi N."/>
            <person name="Roux C."/>
            <person name="Martin F."/>
        </authorList>
    </citation>
    <scope>NUCLEOTIDE SEQUENCE [LARGE SCALE GENOMIC DNA]</scope>
    <source>
        <strain evidence="2 3">DAOM 197198</strain>
    </source>
</reference>
<feature type="compositionally biased region" description="Polar residues" evidence="1">
    <location>
        <begin position="430"/>
        <end position="453"/>
    </location>
</feature>
<dbReference type="AlphaFoldDB" id="A0A2P4PKF9"/>
<feature type="region of interest" description="Disordered" evidence="1">
    <location>
        <begin position="120"/>
        <end position="144"/>
    </location>
</feature>
<proteinExistence type="predicted"/>
<gene>
    <name evidence="2" type="ORF">GLOIN_2v1662849</name>
</gene>
<evidence type="ECO:0000256" key="1">
    <source>
        <dbReference type="SAM" id="MobiDB-lite"/>
    </source>
</evidence>
<feature type="compositionally biased region" description="Basic and acidic residues" evidence="1">
    <location>
        <begin position="464"/>
        <end position="474"/>
    </location>
</feature>
<feature type="non-terminal residue" evidence="2">
    <location>
        <position position="502"/>
    </location>
</feature>
<keyword evidence="3" id="KW-1185">Reference proteome</keyword>
<reference evidence="2 3" key="2">
    <citation type="journal article" date="2018" name="New Phytol.">
        <title>High intraspecific genome diversity in the model arbuscular mycorrhizal symbiont Rhizophagus irregularis.</title>
        <authorList>
            <person name="Chen E.C.H."/>
            <person name="Morin E."/>
            <person name="Beaudet D."/>
            <person name="Noel J."/>
            <person name="Yildirir G."/>
            <person name="Ndikumana S."/>
            <person name="Charron P."/>
            <person name="St-Onge C."/>
            <person name="Giorgi J."/>
            <person name="Kruger M."/>
            <person name="Marton T."/>
            <person name="Ropars J."/>
            <person name="Grigoriev I.V."/>
            <person name="Hainaut M."/>
            <person name="Henrissat B."/>
            <person name="Roux C."/>
            <person name="Martin F."/>
            <person name="Corradi N."/>
        </authorList>
    </citation>
    <scope>NUCLEOTIDE SEQUENCE [LARGE SCALE GENOMIC DNA]</scope>
    <source>
        <strain evidence="2 3">DAOM 197198</strain>
    </source>
</reference>